<dbReference type="Pfam" id="PF09548">
    <property type="entry name" value="Spore_III_AB"/>
    <property type="match status" value="1"/>
</dbReference>
<dbReference type="PIRSF" id="PIRSF021435">
    <property type="entry name" value="SpoIIIAB"/>
    <property type="match status" value="1"/>
</dbReference>
<keyword evidence="1" id="KW-0472">Membrane</keyword>
<organism evidence="2 3">
    <name type="scientific">Clostridium sardiniense</name>
    <name type="common">Clostridium absonum</name>
    <dbReference type="NCBI Taxonomy" id="29369"/>
    <lineage>
        <taxon>Bacteria</taxon>
        <taxon>Bacillati</taxon>
        <taxon>Bacillota</taxon>
        <taxon>Clostridia</taxon>
        <taxon>Eubacteriales</taxon>
        <taxon>Clostridiaceae</taxon>
        <taxon>Clostridium</taxon>
    </lineage>
</organism>
<dbReference type="InterPro" id="IPR014198">
    <property type="entry name" value="Spore_III_AB"/>
</dbReference>
<keyword evidence="1" id="KW-0812">Transmembrane</keyword>
<evidence type="ECO:0000313" key="2">
    <source>
        <dbReference type="EMBL" id="MBY0754837.1"/>
    </source>
</evidence>
<evidence type="ECO:0000256" key="1">
    <source>
        <dbReference type="SAM" id="Phobius"/>
    </source>
</evidence>
<reference evidence="2 3" key="1">
    <citation type="journal article" date="2021" name="Cell Host Microbe">
        <title>in vivo commensal control of Clostridioides difficile virulence.</title>
        <authorList>
            <person name="Girinathan B.P."/>
            <person name="Dibenedetto N."/>
            <person name="Worley J.N."/>
            <person name="Peltier J."/>
            <person name="Arrieta-Ortiz M.L."/>
            <person name="Rupa Christinal Immanuel S."/>
            <person name="Lavin R."/>
            <person name="Delaney M.L."/>
            <person name="Cummins C."/>
            <person name="Hoffmann M."/>
            <person name="Luo Y."/>
            <person name="Gonzalez-Escalona N."/>
            <person name="Allard M."/>
            <person name="Onderdonk A.B."/>
            <person name="Gerber G.K."/>
            <person name="Sonenshein A.L."/>
            <person name="Baliga N."/>
            <person name="Dupuy B."/>
            <person name="Bry L."/>
        </authorList>
    </citation>
    <scope>NUCLEOTIDE SEQUENCE [LARGE SCALE GENOMIC DNA]</scope>
    <source>
        <strain evidence="2 3">DSM 599</strain>
    </source>
</reference>
<keyword evidence="3" id="KW-1185">Reference proteome</keyword>
<protein>
    <submittedName>
        <fullName evidence="2">Stage III sporulation protein AB</fullName>
    </submittedName>
</protein>
<keyword evidence="1" id="KW-1133">Transmembrane helix</keyword>
<feature type="transmembrane region" description="Helical" evidence="1">
    <location>
        <begin position="155"/>
        <end position="171"/>
    </location>
</feature>
<gene>
    <name evidence="2" type="ORF">K5V21_05145</name>
</gene>
<name>A0ABS7KW71_CLOSR</name>
<dbReference type="Proteomes" id="UP001299068">
    <property type="component" value="Unassembled WGS sequence"/>
</dbReference>
<comment type="caution">
    <text evidence="2">The sequence shown here is derived from an EMBL/GenBank/DDBJ whole genome shotgun (WGS) entry which is preliminary data.</text>
</comment>
<sequence>MFRLMLLLLIFCCFCYGGYILGERFNKRHKTLQEILKSILLLQNEVVYNTTPLPEALFSIGAKCRMPLSELFTKVADLLLQGKRESVYHAFNSVYKDEKDKLYLNKEDERAISDFLKSLGELGVYGQEKMFNLVISNLNINIKEAELIANKNTKLYRYLGICIGAMVIIFLL</sequence>
<proteinExistence type="predicted"/>
<accession>A0ABS7KW71</accession>
<dbReference type="RefSeq" id="WP_221859714.1">
    <property type="nucleotide sequence ID" value="NZ_JAIKTU010000004.1"/>
</dbReference>
<dbReference type="EMBL" id="JAIKTU010000004">
    <property type="protein sequence ID" value="MBY0754837.1"/>
    <property type="molecule type" value="Genomic_DNA"/>
</dbReference>
<evidence type="ECO:0000313" key="3">
    <source>
        <dbReference type="Proteomes" id="UP001299068"/>
    </source>
</evidence>